<dbReference type="InterPro" id="IPR035810">
    <property type="entry name" value="PEBP_euk"/>
</dbReference>
<dbReference type="InterPro" id="IPR003582">
    <property type="entry name" value="ShKT_dom"/>
</dbReference>
<evidence type="ECO:0000256" key="1">
    <source>
        <dbReference type="PROSITE-ProRule" id="PRU01005"/>
    </source>
</evidence>
<feature type="chain" id="PRO_5002095161" evidence="2">
    <location>
        <begin position="27"/>
        <end position="258"/>
    </location>
</feature>
<evidence type="ECO:0000313" key="5">
    <source>
        <dbReference type="Proteomes" id="UP000031036"/>
    </source>
</evidence>
<keyword evidence="2" id="KW-0732">Signal</keyword>
<dbReference type="CDD" id="cd00866">
    <property type="entry name" value="PEBP_euk"/>
    <property type="match status" value="1"/>
</dbReference>
<dbReference type="SUPFAM" id="SSF49777">
    <property type="entry name" value="PEBP-like"/>
    <property type="match status" value="1"/>
</dbReference>
<dbReference type="PANTHER" id="PTHR11362">
    <property type="entry name" value="PHOSPHATIDYLETHANOLAMINE-BINDING PROTEIN"/>
    <property type="match status" value="1"/>
</dbReference>
<dbReference type="Gene3D" id="1.10.10.1870">
    <property type="entry name" value="ShTK domain-like"/>
    <property type="match status" value="1"/>
</dbReference>
<sequence>MRFTSSVHLITLLLLLAAVAIREGQGQQCADTAQGCQAGPQCFVPATQRTCRQTCKTCDCQDYASNCAAFAYLCGNATYEEVLRTRCQVTCGFCSGCEFHANGIVPRFMQLAPSRRLNVTFAGGARVDCGNTLTLDQQAGDAPAITWDVQAGALYTFIMMGPEFTPAGMPQNTLNLHWLKVDIPANNLAGGRTLADYQRAVPPPNAGLQPFVFVVYRQAGNVADQMFGDRTNFSATTFASTRNLGYPYAGNYFRMQLA</sequence>
<proteinExistence type="predicted"/>
<dbReference type="Pfam" id="PF01549">
    <property type="entry name" value="ShK"/>
    <property type="match status" value="1"/>
</dbReference>
<feature type="signal peptide" evidence="2">
    <location>
        <begin position="1"/>
        <end position="26"/>
    </location>
</feature>
<organism evidence="4 5">
    <name type="scientific">Toxocara canis</name>
    <name type="common">Canine roundworm</name>
    <dbReference type="NCBI Taxonomy" id="6265"/>
    <lineage>
        <taxon>Eukaryota</taxon>
        <taxon>Metazoa</taxon>
        <taxon>Ecdysozoa</taxon>
        <taxon>Nematoda</taxon>
        <taxon>Chromadorea</taxon>
        <taxon>Rhabditida</taxon>
        <taxon>Spirurina</taxon>
        <taxon>Ascaridomorpha</taxon>
        <taxon>Ascaridoidea</taxon>
        <taxon>Toxocaridae</taxon>
        <taxon>Toxocara</taxon>
    </lineage>
</organism>
<evidence type="ECO:0000313" key="4">
    <source>
        <dbReference type="EMBL" id="KHN73853.1"/>
    </source>
</evidence>
<dbReference type="SMR" id="A0A0B2UWT5"/>
<dbReference type="OrthoDB" id="2506647at2759"/>
<dbReference type="InterPro" id="IPR008914">
    <property type="entry name" value="PEBP"/>
</dbReference>
<dbReference type="PROSITE" id="PS51670">
    <property type="entry name" value="SHKT"/>
    <property type="match status" value="1"/>
</dbReference>
<dbReference type="PANTHER" id="PTHR11362:SF82">
    <property type="entry name" value="PHOSPHATIDYLETHANOLAMINE-BINDING PROTEIN 4"/>
    <property type="match status" value="1"/>
</dbReference>
<dbReference type="Pfam" id="PF01161">
    <property type="entry name" value="PBP"/>
    <property type="match status" value="1"/>
</dbReference>
<comment type="caution">
    <text evidence="4">The sequence shown here is derived from an EMBL/GenBank/DDBJ whole genome shotgun (WGS) entry which is preliminary data.</text>
</comment>
<dbReference type="InterPro" id="IPR036610">
    <property type="entry name" value="PEBP-like_sf"/>
</dbReference>
<dbReference type="EMBL" id="JPKZ01002995">
    <property type="protein sequence ID" value="KHN73853.1"/>
    <property type="molecule type" value="Genomic_DNA"/>
</dbReference>
<evidence type="ECO:0000256" key="2">
    <source>
        <dbReference type="SAM" id="SignalP"/>
    </source>
</evidence>
<comment type="caution">
    <text evidence="1">Lacks conserved residue(s) required for the propagation of feature annotation.</text>
</comment>
<feature type="domain" description="ShKT" evidence="3">
    <location>
        <begin position="58"/>
        <end position="94"/>
    </location>
</feature>
<dbReference type="STRING" id="6265.A0A0B2UWT5"/>
<protein>
    <submittedName>
        <fullName evidence="4">26 kDa secreted antigen</fullName>
    </submittedName>
</protein>
<keyword evidence="5" id="KW-1185">Reference proteome</keyword>
<gene>
    <name evidence="4" type="primary">TES-26</name>
    <name evidence="4" type="ORF">Tcan_12345</name>
</gene>
<reference evidence="4 5" key="1">
    <citation type="submission" date="2014-11" db="EMBL/GenBank/DDBJ databases">
        <title>Genetic blueprint of the zoonotic pathogen Toxocara canis.</title>
        <authorList>
            <person name="Zhu X.-Q."/>
            <person name="Korhonen P.K."/>
            <person name="Cai H."/>
            <person name="Young N.D."/>
            <person name="Nejsum P."/>
            <person name="von Samson-Himmelstjerna G."/>
            <person name="Boag P.R."/>
            <person name="Tan P."/>
            <person name="Li Q."/>
            <person name="Min J."/>
            <person name="Yang Y."/>
            <person name="Wang X."/>
            <person name="Fang X."/>
            <person name="Hall R.S."/>
            <person name="Hofmann A."/>
            <person name="Sternberg P.W."/>
            <person name="Jex A.R."/>
            <person name="Gasser R.B."/>
        </authorList>
    </citation>
    <scope>NUCLEOTIDE SEQUENCE [LARGE SCALE GENOMIC DNA]</scope>
    <source>
        <strain evidence="4">PN_DK_2014</strain>
    </source>
</reference>
<dbReference type="Proteomes" id="UP000031036">
    <property type="component" value="Unassembled WGS sequence"/>
</dbReference>
<dbReference type="Gene3D" id="3.90.280.10">
    <property type="entry name" value="PEBP-like"/>
    <property type="match status" value="1"/>
</dbReference>
<name>A0A0B2UWT5_TOXCA</name>
<dbReference type="AlphaFoldDB" id="A0A0B2UWT5"/>
<dbReference type="SMART" id="SM00254">
    <property type="entry name" value="ShKT"/>
    <property type="match status" value="2"/>
</dbReference>
<accession>A0A0B2UWT5</accession>
<evidence type="ECO:0000259" key="3">
    <source>
        <dbReference type="PROSITE" id="PS51670"/>
    </source>
</evidence>